<evidence type="ECO:0000256" key="1">
    <source>
        <dbReference type="SAM" id="MobiDB-lite"/>
    </source>
</evidence>
<proteinExistence type="predicted"/>
<dbReference type="EMBL" id="KV923884">
    <property type="protein sequence ID" value="PIO40460.1"/>
    <property type="molecule type" value="Genomic_DNA"/>
</dbReference>
<dbReference type="OrthoDB" id="6617140at2759"/>
<evidence type="ECO:0008006" key="3">
    <source>
        <dbReference type="Google" id="ProtNLM"/>
    </source>
</evidence>
<feature type="non-terminal residue" evidence="2">
    <location>
        <position position="1"/>
    </location>
</feature>
<dbReference type="AlphaFoldDB" id="A0A2G9SJX5"/>
<name>A0A2G9SJX5_AQUCT</name>
<evidence type="ECO:0000313" key="2">
    <source>
        <dbReference type="EMBL" id="PIO40460.1"/>
    </source>
</evidence>
<feature type="region of interest" description="Disordered" evidence="1">
    <location>
        <begin position="1"/>
        <end position="24"/>
    </location>
</feature>
<organism evidence="2">
    <name type="scientific">Aquarana catesbeiana</name>
    <name type="common">American bullfrog</name>
    <name type="synonym">Rana catesbeiana</name>
    <dbReference type="NCBI Taxonomy" id="8400"/>
    <lineage>
        <taxon>Eukaryota</taxon>
        <taxon>Metazoa</taxon>
        <taxon>Chordata</taxon>
        <taxon>Craniata</taxon>
        <taxon>Vertebrata</taxon>
        <taxon>Euteleostomi</taxon>
        <taxon>Amphibia</taxon>
        <taxon>Batrachia</taxon>
        <taxon>Anura</taxon>
        <taxon>Neobatrachia</taxon>
        <taxon>Ranoidea</taxon>
        <taxon>Ranidae</taxon>
        <taxon>Aquarana</taxon>
    </lineage>
</organism>
<accession>A0A2G9SJX5</accession>
<sequence>HFAESIPSLVDQSSEGGSQPRRRCSLNPGEYKHIAAEVCDTILLRTMQRFSFTNHLVSATLLQANRFEQYAMEFPEDALSKTLKAYPLLNKSRLKTEPSLIYRKEEFRKCNGAVDLFQLYMRTMLEKVFRESVTLLKILITTPTTTAEADRCFLTLKRI</sequence>
<protein>
    <recommendedName>
        <fullName evidence="3">HAT C-terminal dimerisation domain-containing protein</fullName>
    </recommendedName>
</protein>
<reference evidence="2" key="1">
    <citation type="submission" date="2017-08" db="EMBL/GenBank/DDBJ databases">
        <title>Assembly of the North American Bullfrog Genome.</title>
        <authorList>
            <person name="Warren R.L."/>
            <person name="Vandervalk B.P."/>
            <person name="Kucuk E."/>
            <person name="Birol I."/>
            <person name="Helbing C."/>
            <person name="Pandoh P."/>
            <person name="Behsaz B."/>
            <person name="Mohamadi H."/>
            <person name="Chu J."/>
            <person name="Jackman S."/>
            <person name="Hammond S.A."/>
            <person name="Veldhoen N."/>
            <person name="Kirk H."/>
            <person name="Zhao Y."/>
            <person name="Coope R."/>
            <person name="Pleasance S."/>
            <person name="Moore R."/>
            <person name="Holt R."/>
        </authorList>
    </citation>
    <scope>NUCLEOTIDE SEQUENCE</scope>
    <source>
        <strain evidence="2">Bruno</strain>
        <tissue evidence="2">Liver</tissue>
    </source>
</reference>
<gene>
    <name evidence="2" type="ORF">AB205_0140610</name>
</gene>